<evidence type="ECO:0000313" key="2">
    <source>
        <dbReference type="EMBL" id="NYJ34846.1"/>
    </source>
</evidence>
<dbReference type="Proteomes" id="UP000572051">
    <property type="component" value="Unassembled WGS sequence"/>
</dbReference>
<dbReference type="Pfam" id="PF00004">
    <property type="entry name" value="AAA"/>
    <property type="match status" value="1"/>
</dbReference>
<dbReference type="CDD" id="cd00009">
    <property type="entry name" value="AAA"/>
    <property type="match status" value="1"/>
</dbReference>
<dbReference type="EMBL" id="JACCFS010000001">
    <property type="protein sequence ID" value="NYJ34846.1"/>
    <property type="molecule type" value="Genomic_DNA"/>
</dbReference>
<keyword evidence="3" id="KW-1185">Reference proteome</keyword>
<comment type="caution">
    <text evidence="2">The sequence shown here is derived from an EMBL/GenBank/DDBJ whole genome shotgun (WGS) entry which is preliminary data.</text>
</comment>
<dbReference type="AlphaFoldDB" id="A0A7Z0JA85"/>
<reference evidence="2 3" key="1">
    <citation type="submission" date="2020-07" db="EMBL/GenBank/DDBJ databases">
        <title>Sequencing the genomes of 1000 actinobacteria strains.</title>
        <authorList>
            <person name="Klenk H.-P."/>
        </authorList>
    </citation>
    <scope>NUCLEOTIDE SEQUENCE [LARGE SCALE GENOMIC DNA]</scope>
    <source>
        <strain evidence="2 3">DSM 44442</strain>
    </source>
</reference>
<gene>
    <name evidence="2" type="ORF">HNR10_002727</name>
</gene>
<name>A0A7Z0JA85_9ACTN</name>
<dbReference type="InterPro" id="IPR003593">
    <property type="entry name" value="AAA+_ATPase"/>
</dbReference>
<accession>A0A7Z0JA85</accession>
<dbReference type="SMART" id="SM00382">
    <property type="entry name" value="AAA"/>
    <property type="match status" value="1"/>
</dbReference>
<dbReference type="InterPro" id="IPR027417">
    <property type="entry name" value="P-loop_NTPase"/>
</dbReference>
<dbReference type="SUPFAM" id="SSF52540">
    <property type="entry name" value="P-loop containing nucleoside triphosphate hydrolases"/>
    <property type="match status" value="1"/>
</dbReference>
<protein>
    <submittedName>
        <fullName evidence="2">MoxR-like ATPase</fullName>
    </submittedName>
</protein>
<sequence length="311" mass="33719">MADTAPPEGSARRALIDKVNASLFLRRPLLLTGPPGSGKSSLAHQISRELGLGRVLRWSVNSRSTVTSALYEYDPLSQIHDLNLENARQRVLGTTDRRYAEGGDEAARLRESARGIGRYLRLGPLGTAFLPHQLPRVLLIDNLDLGDYDLPSDLIDLFESGGYRIPELARLSGVADTVDVGTDDPDGTAPVEGGRVLCSAFPVVVLTCASDHDVPPSLLRYCLPVRIAPPSEEELNAIVAAHFGGYAPDGSNNLVRDFLRRSADGEPLAIDQLLGAIQLVSEVNSASPVPTPDQVRHLSDMLWHRLRDDRG</sequence>
<dbReference type="InterPro" id="IPR003959">
    <property type="entry name" value="ATPase_AAA_core"/>
</dbReference>
<proteinExistence type="predicted"/>
<dbReference type="Gene3D" id="3.40.50.300">
    <property type="entry name" value="P-loop containing nucleotide triphosphate hydrolases"/>
    <property type="match status" value="1"/>
</dbReference>
<organism evidence="2 3">
    <name type="scientific">Nocardiopsis aegyptia</name>
    <dbReference type="NCBI Taxonomy" id="220378"/>
    <lineage>
        <taxon>Bacteria</taxon>
        <taxon>Bacillati</taxon>
        <taxon>Actinomycetota</taxon>
        <taxon>Actinomycetes</taxon>
        <taxon>Streptosporangiales</taxon>
        <taxon>Nocardiopsidaceae</taxon>
        <taxon>Nocardiopsis</taxon>
    </lineage>
</organism>
<feature type="domain" description="AAA+ ATPase" evidence="1">
    <location>
        <begin position="25"/>
        <end position="233"/>
    </location>
</feature>
<evidence type="ECO:0000313" key="3">
    <source>
        <dbReference type="Proteomes" id="UP000572051"/>
    </source>
</evidence>
<evidence type="ECO:0000259" key="1">
    <source>
        <dbReference type="SMART" id="SM00382"/>
    </source>
</evidence>